<dbReference type="InterPro" id="IPR000276">
    <property type="entry name" value="GPCR_Rhodpsn"/>
</dbReference>
<dbReference type="EMBL" id="MTYJ01000206">
    <property type="protein sequence ID" value="OWA50875.1"/>
    <property type="molecule type" value="Genomic_DNA"/>
</dbReference>
<evidence type="ECO:0000256" key="6">
    <source>
        <dbReference type="ARBA" id="ARBA00023136"/>
    </source>
</evidence>
<accession>A0A9X6NBG1</accession>
<feature type="transmembrane region" description="Helical" evidence="9">
    <location>
        <begin position="28"/>
        <end position="54"/>
    </location>
</feature>
<name>A0A9X6NBG1_HYPEX</name>
<dbReference type="Pfam" id="PF00001">
    <property type="entry name" value="7tm_1"/>
    <property type="match status" value="1"/>
</dbReference>
<dbReference type="CDD" id="cd00637">
    <property type="entry name" value="7tm_classA_rhodopsin-like"/>
    <property type="match status" value="1"/>
</dbReference>
<feature type="transmembrane region" description="Helical" evidence="9">
    <location>
        <begin position="274"/>
        <end position="297"/>
    </location>
</feature>
<feature type="transmembrane region" description="Helical" evidence="9">
    <location>
        <begin position="105"/>
        <end position="126"/>
    </location>
</feature>
<evidence type="ECO:0000256" key="1">
    <source>
        <dbReference type="ARBA" id="ARBA00004651"/>
    </source>
</evidence>
<dbReference type="InterPro" id="IPR017452">
    <property type="entry name" value="GPCR_Rhodpsn_7TM"/>
</dbReference>
<organism evidence="11 12">
    <name type="scientific">Hypsibius exemplaris</name>
    <name type="common">Freshwater tardigrade</name>
    <dbReference type="NCBI Taxonomy" id="2072580"/>
    <lineage>
        <taxon>Eukaryota</taxon>
        <taxon>Metazoa</taxon>
        <taxon>Ecdysozoa</taxon>
        <taxon>Tardigrada</taxon>
        <taxon>Eutardigrada</taxon>
        <taxon>Parachela</taxon>
        <taxon>Hypsibioidea</taxon>
        <taxon>Hypsibiidae</taxon>
        <taxon>Hypsibius</taxon>
    </lineage>
</organism>
<evidence type="ECO:0000256" key="5">
    <source>
        <dbReference type="ARBA" id="ARBA00023040"/>
    </source>
</evidence>
<evidence type="ECO:0000313" key="12">
    <source>
        <dbReference type="Proteomes" id="UP000192578"/>
    </source>
</evidence>
<comment type="subcellular location">
    <subcellularLocation>
        <location evidence="1">Cell membrane</location>
        <topology evidence="1">Multi-pass membrane protein</topology>
    </subcellularLocation>
</comment>
<sequence length="342" mass="38136">MDLNSSEITESNVTFSNLTGASESLTPIWALTSTFFLAVCIIGTIANFIGLVLFAKNPQTITPFEVYVINLLGANLANLLIQYPLAIKANLYDSGWNMGNHACSLYLYSLNILDGGIVNSHAIISINRAWALVHPLSFRRAHTKRFTLTVCGIMWLYIHAAQGSFWLADLLYFRVNVQVKGCMFNTEKLRTWTNVDAVVVYITPLLAIVLSFGIVMVGKVVRSRASITRKRSAVQPRSVASRTGIEEATQNSHPETGAVMGNSSRPRRRRSFKYIMLTLLTVSFVVCSAPETIYFFLVGFVPNFWIQEWFQVASLLFSCQSLVDPIIFVLTMDKLRTAPAGR</sequence>
<evidence type="ECO:0000256" key="7">
    <source>
        <dbReference type="ARBA" id="ARBA00023170"/>
    </source>
</evidence>
<keyword evidence="7" id="KW-0675">Receptor</keyword>
<feature type="transmembrane region" description="Helical" evidence="9">
    <location>
        <begin position="198"/>
        <end position="221"/>
    </location>
</feature>
<keyword evidence="4 9" id="KW-1133">Transmembrane helix</keyword>
<proteinExistence type="predicted"/>
<dbReference type="PANTHER" id="PTHR24228">
    <property type="entry name" value="B2 BRADYKININ RECEPTOR/ANGIOTENSIN II RECEPTOR"/>
    <property type="match status" value="1"/>
</dbReference>
<evidence type="ECO:0000259" key="10">
    <source>
        <dbReference type="PROSITE" id="PS50262"/>
    </source>
</evidence>
<evidence type="ECO:0000256" key="9">
    <source>
        <dbReference type="SAM" id="Phobius"/>
    </source>
</evidence>
<evidence type="ECO:0000256" key="4">
    <source>
        <dbReference type="ARBA" id="ARBA00022989"/>
    </source>
</evidence>
<keyword evidence="5" id="KW-0297">G-protein coupled receptor</keyword>
<dbReference type="GO" id="GO:0004930">
    <property type="term" value="F:G protein-coupled receptor activity"/>
    <property type="evidence" value="ECO:0007669"/>
    <property type="project" value="UniProtKB-KW"/>
</dbReference>
<keyword evidence="6 9" id="KW-0472">Membrane</keyword>
<dbReference type="PANTHER" id="PTHR24228:SF59">
    <property type="entry name" value="NEUROPEPTIDE RECEPTOR 15"/>
    <property type="match status" value="1"/>
</dbReference>
<dbReference type="GO" id="GO:0005886">
    <property type="term" value="C:plasma membrane"/>
    <property type="evidence" value="ECO:0007669"/>
    <property type="project" value="UniProtKB-SubCell"/>
</dbReference>
<keyword evidence="2" id="KW-1003">Cell membrane</keyword>
<dbReference type="PRINTS" id="PR00237">
    <property type="entry name" value="GPCRRHODOPSN"/>
</dbReference>
<evidence type="ECO:0000313" key="11">
    <source>
        <dbReference type="EMBL" id="OWA50875.1"/>
    </source>
</evidence>
<comment type="caution">
    <text evidence="11">The sequence shown here is derived from an EMBL/GenBank/DDBJ whole genome shotgun (WGS) entry which is preliminary data.</text>
</comment>
<feature type="transmembrane region" description="Helical" evidence="9">
    <location>
        <begin position="309"/>
        <end position="332"/>
    </location>
</feature>
<feature type="domain" description="G-protein coupled receptors family 1 profile" evidence="10">
    <location>
        <begin position="46"/>
        <end position="328"/>
    </location>
</feature>
<keyword evidence="3 9" id="KW-0812">Transmembrane</keyword>
<gene>
    <name evidence="11" type="ORF">BV898_15378</name>
</gene>
<dbReference type="Gene3D" id="1.20.1070.10">
    <property type="entry name" value="Rhodopsin 7-helix transmembrane proteins"/>
    <property type="match status" value="1"/>
</dbReference>
<dbReference type="PROSITE" id="PS50262">
    <property type="entry name" value="G_PROTEIN_RECEP_F1_2"/>
    <property type="match status" value="1"/>
</dbReference>
<dbReference type="OrthoDB" id="10021141at2759"/>
<keyword evidence="12" id="KW-1185">Reference proteome</keyword>
<protein>
    <recommendedName>
        <fullName evidence="10">G-protein coupled receptors family 1 profile domain-containing protein</fullName>
    </recommendedName>
</protein>
<evidence type="ECO:0000256" key="2">
    <source>
        <dbReference type="ARBA" id="ARBA00022475"/>
    </source>
</evidence>
<keyword evidence="8" id="KW-0807">Transducer</keyword>
<dbReference type="SUPFAM" id="SSF81321">
    <property type="entry name" value="Family A G protein-coupled receptor-like"/>
    <property type="match status" value="1"/>
</dbReference>
<reference evidence="12" key="1">
    <citation type="submission" date="2017-01" db="EMBL/GenBank/DDBJ databases">
        <title>Comparative genomics of anhydrobiosis in the tardigrade Hypsibius dujardini.</title>
        <authorList>
            <person name="Yoshida Y."/>
            <person name="Koutsovoulos G."/>
            <person name="Laetsch D."/>
            <person name="Stevens L."/>
            <person name="Kumar S."/>
            <person name="Horikawa D."/>
            <person name="Ishino K."/>
            <person name="Komine S."/>
            <person name="Tomita M."/>
            <person name="Blaxter M."/>
            <person name="Arakawa K."/>
        </authorList>
    </citation>
    <scope>NUCLEOTIDE SEQUENCE [LARGE SCALE GENOMIC DNA]</scope>
    <source>
        <strain evidence="12">Z151</strain>
    </source>
</reference>
<evidence type="ECO:0000256" key="8">
    <source>
        <dbReference type="ARBA" id="ARBA00023224"/>
    </source>
</evidence>
<evidence type="ECO:0000256" key="3">
    <source>
        <dbReference type="ARBA" id="ARBA00022692"/>
    </source>
</evidence>
<dbReference type="Proteomes" id="UP000192578">
    <property type="component" value="Unassembled WGS sequence"/>
</dbReference>
<feature type="transmembrane region" description="Helical" evidence="9">
    <location>
        <begin position="66"/>
        <end position="85"/>
    </location>
</feature>
<feature type="transmembrane region" description="Helical" evidence="9">
    <location>
        <begin position="146"/>
        <end position="168"/>
    </location>
</feature>
<dbReference type="AlphaFoldDB" id="A0A9X6NBG1"/>